<dbReference type="SMART" id="SM00558">
    <property type="entry name" value="JmjC"/>
    <property type="match status" value="1"/>
</dbReference>
<dbReference type="InterPro" id="IPR003347">
    <property type="entry name" value="JmjC_dom"/>
</dbReference>
<evidence type="ECO:0000256" key="2">
    <source>
        <dbReference type="SAM" id="MobiDB-lite"/>
    </source>
</evidence>
<evidence type="ECO:0000259" key="3">
    <source>
        <dbReference type="PROSITE" id="PS50157"/>
    </source>
</evidence>
<dbReference type="SMART" id="SM00355">
    <property type="entry name" value="ZnF_C2H2"/>
    <property type="match status" value="5"/>
</dbReference>
<feature type="domain" description="C2H2-type" evidence="3">
    <location>
        <begin position="1437"/>
        <end position="1466"/>
    </location>
</feature>
<dbReference type="InterPro" id="IPR003349">
    <property type="entry name" value="JmjN"/>
</dbReference>
<protein>
    <recommendedName>
        <fullName evidence="8">Lysine-specific demethylase REF6</fullName>
    </recommendedName>
</protein>
<sequence length="1527" mass="168568">MVEVEVPLWLRGLPLAPEYHPSETEFLDPIAYILTIEQEASKFGICKIVPPFVKASKRAVVNNLNMSLSRSHEAVTQQTAEGLSPPPPMARRIGSARTITATVAKSGGLDLEDGWKPKFTTRWQQLGCNSKKSRAFPQFVSQKSVWQSGESYTLDQFEAKAKIFSRNRLGTSKEVAPLSVEALFWKAESEKAISIEYANDIPGSAFGRGTSECTVMTSCKKRKRKRCVDSEEASEEGLGQVEEDKVNLSEEKDETGKEGEYPRGLGLEPNSQTRHSDGCKLSNSAWNMRNVARSPGSLLQFMPNEVPGVTSPMVYIGMLFSWFAWHVEDHELHSLNYLHMGASKTWYAVPGEAATALEEVVQVHGYGGELNSRDAFARLGEKTTLMSPEILVAVGVPCCRLVQNAGEYVVTFPRAYHLGFSHGFNCGEAANFATPVWLDLAREAAARRAAMNYLPMLSHQQLLYLLAMSIASRPPLSSPTEVRTSCLKEKKRIGEEIVKTVFVNDVISHNSLLGKLIDHGVTSCILLSDVCNVTLPAPSLMHSNVIVGCTSMHDFSSKLDPEDHFRTMCPEKKVDPLVEGDKGAIQGAPSCLHDAIVTTPYLDSAASSSGECLDCQDWDGGCSTFQDEVHSLRKDIAENNPGATMSPFDWGTLPCAVCGILCYAGLVVVQPSQAAASVFKSRQASKAALELQSISRQYRGASTPQVLCLEHAVDAQRQLEPLGGSHVLVIFHSSYAETEQLAKQLAAEMGIEHEWRSTAFEKASHNDLSTICAALRAEEDKGYQDWVTQLGLVDHNTTNATSSNVDDLDINLGHERIGAPGIKSRVKGKHSKVKKCTVVGQWCGQGLQMDQLPPLLGGWQMLTSQTEVTILPSVSLCGENITTPLEVGRSRKVSQSLELAHHIPEQLDVDFDITKLGRRIETLLGEHSNEESIQWCRGVTHPLGYNSNSGACVNAKDDPGKIPVSGRRTTLRKSKVDRGESITYEAQQVLAVWERLGKQKKKDQIATRNLAESSSNCFLETGENKELEWGTLAPGVADKQAIFHPNDLEEGNKTNNLQPCPNNQLCEVGNCCSVVGDYLQRGAKIQALQRLCRQQSTPVSHSLSMADKCSSVDTFSCNKVSTQKVGLCLKRKSFMGGHQDSGKLKLTGASNGEEHMLSCMYCVNHNPNSSPIWLVDRGDAKKTLRGDDHGPGDRDFVPVRITCDSRQLQCKVMSASNIKLHKWGSVFSCSAGDCAQVFESETLLEAHWSSCHLIPQSPLDNNNLAATFCTESSFQGESGEQERKLLWPPSIAGGSLHFDTCVLPRLGRVRGRRTKSLGWKSCIQVSPVRQEGKPSSHVDFQDATYKFSSLKSDACASMRLQRQRPSMADMECEGSDAHGSPDPGPYKKDGKSEKRRKARKPKAIKRCEEQEGEFQCSFDGCCMGFDTEKDLELHMLNRCTWKGCGKHFHLHKYLLQHRRVHLDDRPLKCPWKGCTQSFKWAWARTEHMRVHTGERPYKCTLAGCGLTFRFVSDFSRHKRNTGHKPAS</sequence>
<dbReference type="Pfam" id="PF02375">
    <property type="entry name" value="JmjN"/>
    <property type="match status" value="1"/>
</dbReference>
<evidence type="ECO:0000313" key="7">
    <source>
        <dbReference type="Proteomes" id="UP001497444"/>
    </source>
</evidence>
<dbReference type="PROSITE" id="PS51183">
    <property type="entry name" value="JMJN"/>
    <property type="match status" value="1"/>
</dbReference>
<dbReference type="PANTHER" id="PTHR10694:SF45">
    <property type="entry name" value="LYSINE-SPECIFIC DEMETHYLASE ELF6"/>
    <property type="match status" value="1"/>
</dbReference>
<dbReference type="PANTHER" id="PTHR10694">
    <property type="entry name" value="LYSINE-SPECIFIC DEMETHYLASE"/>
    <property type="match status" value="1"/>
</dbReference>
<feature type="domain" description="JmjN" evidence="4">
    <location>
        <begin position="16"/>
        <end position="57"/>
    </location>
</feature>
<dbReference type="Gene3D" id="2.60.120.650">
    <property type="entry name" value="Cupin"/>
    <property type="match status" value="1"/>
</dbReference>
<feature type="domain" description="C2H2-type" evidence="3">
    <location>
        <begin position="1497"/>
        <end position="1527"/>
    </location>
</feature>
<feature type="domain" description="JmjC" evidence="5">
    <location>
        <begin position="283"/>
        <end position="449"/>
    </location>
</feature>
<keyword evidence="1" id="KW-0863">Zinc-finger</keyword>
<organism evidence="6 7">
    <name type="scientific">Sphagnum jensenii</name>
    <dbReference type="NCBI Taxonomy" id="128206"/>
    <lineage>
        <taxon>Eukaryota</taxon>
        <taxon>Viridiplantae</taxon>
        <taxon>Streptophyta</taxon>
        <taxon>Embryophyta</taxon>
        <taxon>Bryophyta</taxon>
        <taxon>Sphagnophytina</taxon>
        <taxon>Sphagnopsida</taxon>
        <taxon>Sphagnales</taxon>
        <taxon>Sphagnaceae</taxon>
        <taxon>Sphagnum</taxon>
    </lineage>
</organism>
<dbReference type="InterPro" id="IPR013087">
    <property type="entry name" value="Znf_C2H2_type"/>
</dbReference>
<dbReference type="PROSITE" id="PS51184">
    <property type="entry name" value="JMJC"/>
    <property type="match status" value="1"/>
</dbReference>
<dbReference type="InterPro" id="IPR036236">
    <property type="entry name" value="Znf_C2H2_sf"/>
</dbReference>
<keyword evidence="1" id="KW-0479">Metal-binding</keyword>
<dbReference type="Proteomes" id="UP001497444">
    <property type="component" value="Chromosome 6"/>
</dbReference>
<evidence type="ECO:0000256" key="1">
    <source>
        <dbReference type="PROSITE-ProRule" id="PRU00042"/>
    </source>
</evidence>
<proteinExistence type="predicted"/>
<feature type="domain" description="C2H2-type" evidence="3">
    <location>
        <begin position="1467"/>
        <end position="1496"/>
    </location>
</feature>
<dbReference type="SMART" id="SM00545">
    <property type="entry name" value="JmjN"/>
    <property type="match status" value="1"/>
</dbReference>
<evidence type="ECO:0000259" key="4">
    <source>
        <dbReference type="PROSITE" id="PS51183"/>
    </source>
</evidence>
<keyword evidence="7" id="KW-1185">Reference proteome</keyword>
<dbReference type="SUPFAM" id="SSF51197">
    <property type="entry name" value="Clavaminate synthase-like"/>
    <property type="match status" value="1"/>
</dbReference>
<evidence type="ECO:0008006" key="8">
    <source>
        <dbReference type="Google" id="ProtNLM"/>
    </source>
</evidence>
<feature type="region of interest" description="Disordered" evidence="2">
    <location>
        <begin position="230"/>
        <end position="279"/>
    </location>
</feature>
<feature type="compositionally biased region" description="Basic residues" evidence="2">
    <location>
        <begin position="1393"/>
        <end position="1403"/>
    </location>
</feature>
<gene>
    <name evidence="6" type="ORF">CSSPJE1EN1_LOCUS20348</name>
</gene>
<feature type="region of interest" description="Disordered" evidence="2">
    <location>
        <begin position="1366"/>
        <end position="1403"/>
    </location>
</feature>
<accession>A0ABP0XBC3</accession>
<dbReference type="PROSITE" id="PS00028">
    <property type="entry name" value="ZINC_FINGER_C2H2_1"/>
    <property type="match status" value="4"/>
</dbReference>
<dbReference type="EMBL" id="OZ020101">
    <property type="protein sequence ID" value="CAK9274870.1"/>
    <property type="molecule type" value="Genomic_DNA"/>
</dbReference>
<evidence type="ECO:0000313" key="6">
    <source>
        <dbReference type="EMBL" id="CAK9274870.1"/>
    </source>
</evidence>
<reference evidence="6" key="1">
    <citation type="submission" date="2024-02" db="EMBL/GenBank/DDBJ databases">
        <authorList>
            <consortium name="ELIXIR-Norway"/>
            <consortium name="Elixir Norway"/>
        </authorList>
    </citation>
    <scope>NUCLEOTIDE SEQUENCE</scope>
</reference>
<keyword evidence="1" id="KW-0862">Zinc</keyword>
<name>A0ABP0XBC3_9BRYO</name>
<dbReference type="PROSITE" id="PS50157">
    <property type="entry name" value="ZINC_FINGER_C2H2_2"/>
    <property type="match status" value="3"/>
</dbReference>
<evidence type="ECO:0000259" key="5">
    <source>
        <dbReference type="PROSITE" id="PS51184"/>
    </source>
</evidence>
<dbReference type="Gene3D" id="3.30.160.60">
    <property type="entry name" value="Classic Zinc Finger"/>
    <property type="match status" value="1"/>
</dbReference>
<dbReference type="SUPFAM" id="SSF57667">
    <property type="entry name" value="beta-beta-alpha zinc fingers"/>
    <property type="match status" value="2"/>
</dbReference>
<dbReference type="Pfam" id="PF02373">
    <property type="entry name" value="JmjC"/>
    <property type="match status" value="1"/>
</dbReference>
<feature type="compositionally biased region" description="Basic and acidic residues" evidence="2">
    <location>
        <begin position="242"/>
        <end position="261"/>
    </location>
</feature>